<dbReference type="Pfam" id="PF13855">
    <property type="entry name" value="LRR_8"/>
    <property type="match status" value="2"/>
</dbReference>
<dbReference type="SUPFAM" id="SSF52058">
    <property type="entry name" value="L domain-like"/>
    <property type="match status" value="1"/>
</dbReference>
<dbReference type="AlphaFoldDB" id="A0AAV4QX06"/>
<keyword evidence="4" id="KW-1185">Reference proteome</keyword>
<sequence>MLMVLSLDFNSIQAIHSEALKNCTNLQELNLNVNKLIEVPKTIKYLQQLRSLDISNNRISVISNASYQGLRVLYSLRLAGNSIGNLSKGVFEDLPSIRILNLANNNVQAIEQGTFDEVPELHALRLDSNLISDINSLFINLHDLLMLNISANRISWFDYALIPIGLQWLDVHDNQIETLGNYYELETVLKLRTFRCVIQQNN</sequence>
<accession>A0AAV4QX06</accession>
<dbReference type="InterPro" id="IPR050333">
    <property type="entry name" value="SLRP"/>
</dbReference>
<dbReference type="InterPro" id="IPR001611">
    <property type="entry name" value="Leu-rich_rpt"/>
</dbReference>
<dbReference type="Proteomes" id="UP001054945">
    <property type="component" value="Unassembled WGS sequence"/>
</dbReference>
<keyword evidence="2" id="KW-0677">Repeat</keyword>
<dbReference type="PROSITE" id="PS51450">
    <property type="entry name" value="LRR"/>
    <property type="match status" value="2"/>
</dbReference>
<dbReference type="PANTHER" id="PTHR45712:SF22">
    <property type="entry name" value="INSULIN-LIKE GROWTH FACTOR-BINDING PROTEIN COMPLEX ACID LABILE SUBUNIT"/>
    <property type="match status" value="1"/>
</dbReference>
<evidence type="ECO:0000256" key="2">
    <source>
        <dbReference type="ARBA" id="ARBA00022737"/>
    </source>
</evidence>
<dbReference type="InterPro" id="IPR032675">
    <property type="entry name" value="LRR_dom_sf"/>
</dbReference>
<dbReference type="SMART" id="SM00369">
    <property type="entry name" value="LRR_TYP"/>
    <property type="match status" value="5"/>
</dbReference>
<evidence type="ECO:0000313" key="3">
    <source>
        <dbReference type="EMBL" id="GIY13364.1"/>
    </source>
</evidence>
<organism evidence="3 4">
    <name type="scientific">Caerostris extrusa</name>
    <name type="common">Bark spider</name>
    <name type="synonym">Caerostris bankana</name>
    <dbReference type="NCBI Taxonomy" id="172846"/>
    <lineage>
        <taxon>Eukaryota</taxon>
        <taxon>Metazoa</taxon>
        <taxon>Ecdysozoa</taxon>
        <taxon>Arthropoda</taxon>
        <taxon>Chelicerata</taxon>
        <taxon>Arachnida</taxon>
        <taxon>Araneae</taxon>
        <taxon>Araneomorphae</taxon>
        <taxon>Entelegynae</taxon>
        <taxon>Araneoidea</taxon>
        <taxon>Araneidae</taxon>
        <taxon>Caerostris</taxon>
    </lineage>
</organism>
<keyword evidence="1" id="KW-0433">Leucine-rich repeat</keyword>
<proteinExistence type="predicted"/>
<name>A0AAV4QX06_CAEEX</name>
<reference evidence="3 4" key="1">
    <citation type="submission" date="2021-06" db="EMBL/GenBank/DDBJ databases">
        <title>Caerostris extrusa draft genome.</title>
        <authorList>
            <person name="Kono N."/>
            <person name="Arakawa K."/>
        </authorList>
    </citation>
    <scope>NUCLEOTIDE SEQUENCE [LARGE SCALE GENOMIC DNA]</scope>
</reference>
<gene>
    <name evidence="3" type="primary">Toll-6_0</name>
    <name evidence="3" type="ORF">CEXT_125621</name>
</gene>
<dbReference type="Gene3D" id="3.80.10.10">
    <property type="entry name" value="Ribonuclease Inhibitor"/>
    <property type="match status" value="2"/>
</dbReference>
<keyword evidence="3" id="KW-0675">Receptor</keyword>
<evidence type="ECO:0000313" key="4">
    <source>
        <dbReference type="Proteomes" id="UP001054945"/>
    </source>
</evidence>
<dbReference type="PANTHER" id="PTHR45712">
    <property type="entry name" value="AGAP008170-PA"/>
    <property type="match status" value="1"/>
</dbReference>
<protein>
    <submittedName>
        <fullName evidence="3">Toll-like receptor 6</fullName>
    </submittedName>
</protein>
<evidence type="ECO:0000256" key="1">
    <source>
        <dbReference type="ARBA" id="ARBA00022614"/>
    </source>
</evidence>
<comment type="caution">
    <text evidence="3">The sequence shown here is derived from an EMBL/GenBank/DDBJ whole genome shotgun (WGS) entry which is preliminary data.</text>
</comment>
<dbReference type="EMBL" id="BPLR01006927">
    <property type="protein sequence ID" value="GIY13364.1"/>
    <property type="molecule type" value="Genomic_DNA"/>
</dbReference>
<dbReference type="InterPro" id="IPR003591">
    <property type="entry name" value="Leu-rich_rpt_typical-subtyp"/>
</dbReference>